<keyword evidence="2" id="KW-1185">Reference proteome</keyword>
<proteinExistence type="predicted"/>
<gene>
    <name evidence="1" type="ORF">PHLCEN_2v2792</name>
</gene>
<reference evidence="1 2" key="1">
    <citation type="submission" date="2018-02" db="EMBL/GenBank/DDBJ databases">
        <title>Genome sequence of the basidiomycete white-rot fungus Phlebia centrifuga.</title>
        <authorList>
            <person name="Granchi Z."/>
            <person name="Peng M."/>
            <person name="de Vries R.P."/>
            <person name="Hilden K."/>
            <person name="Makela M.R."/>
            <person name="Grigoriev I."/>
            <person name="Riley R."/>
        </authorList>
    </citation>
    <scope>NUCLEOTIDE SEQUENCE [LARGE SCALE GENOMIC DNA]</scope>
    <source>
        <strain evidence="1 2">FBCC195</strain>
    </source>
</reference>
<sequence>MPPLPRPPPSDPQADWPIPQLVIRVDDLGHPGAKLFFEQCKPYDALRDAIVAVYCWLYTTETVPRK</sequence>
<evidence type="ECO:0000313" key="2">
    <source>
        <dbReference type="Proteomes" id="UP000186601"/>
    </source>
</evidence>
<dbReference type="EMBL" id="MLYV02000256">
    <property type="protein sequence ID" value="PSS29644.1"/>
    <property type="molecule type" value="Genomic_DNA"/>
</dbReference>
<dbReference type="AlphaFoldDB" id="A0A2R6RHY8"/>
<dbReference type="STRING" id="98765.A0A2R6RHY8"/>
<evidence type="ECO:0000313" key="1">
    <source>
        <dbReference type="EMBL" id="PSS29644.1"/>
    </source>
</evidence>
<dbReference type="OrthoDB" id="891726at2759"/>
<protein>
    <submittedName>
        <fullName evidence="1">Uncharacterized protein</fullName>
    </submittedName>
</protein>
<comment type="caution">
    <text evidence="1">The sequence shown here is derived from an EMBL/GenBank/DDBJ whole genome shotgun (WGS) entry which is preliminary data.</text>
</comment>
<name>A0A2R6RHY8_9APHY</name>
<organism evidence="1 2">
    <name type="scientific">Hermanssonia centrifuga</name>
    <dbReference type="NCBI Taxonomy" id="98765"/>
    <lineage>
        <taxon>Eukaryota</taxon>
        <taxon>Fungi</taxon>
        <taxon>Dikarya</taxon>
        <taxon>Basidiomycota</taxon>
        <taxon>Agaricomycotina</taxon>
        <taxon>Agaricomycetes</taxon>
        <taxon>Polyporales</taxon>
        <taxon>Meruliaceae</taxon>
        <taxon>Hermanssonia</taxon>
    </lineage>
</organism>
<dbReference type="Proteomes" id="UP000186601">
    <property type="component" value="Unassembled WGS sequence"/>
</dbReference>
<accession>A0A2R6RHY8</accession>